<evidence type="ECO:0000313" key="3">
    <source>
        <dbReference type="Proteomes" id="UP000735302"/>
    </source>
</evidence>
<organism evidence="2 3">
    <name type="scientific">Plakobranchus ocellatus</name>
    <dbReference type="NCBI Taxonomy" id="259542"/>
    <lineage>
        <taxon>Eukaryota</taxon>
        <taxon>Metazoa</taxon>
        <taxon>Spiralia</taxon>
        <taxon>Lophotrochozoa</taxon>
        <taxon>Mollusca</taxon>
        <taxon>Gastropoda</taxon>
        <taxon>Heterobranchia</taxon>
        <taxon>Euthyneura</taxon>
        <taxon>Panpulmonata</taxon>
        <taxon>Sacoglossa</taxon>
        <taxon>Placobranchoidea</taxon>
        <taxon>Plakobranchidae</taxon>
        <taxon>Plakobranchus</taxon>
    </lineage>
</organism>
<feature type="region of interest" description="Disordered" evidence="1">
    <location>
        <begin position="139"/>
        <end position="192"/>
    </location>
</feature>
<comment type="caution">
    <text evidence="2">The sequence shown here is derived from an EMBL/GenBank/DDBJ whole genome shotgun (WGS) entry which is preliminary data.</text>
</comment>
<reference evidence="2 3" key="1">
    <citation type="journal article" date="2021" name="Elife">
        <title>Chloroplast acquisition without the gene transfer in kleptoplastic sea slugs, Plakobranchus ocellatus.</title>
        <authorList>
            <person name="Maeda T."/>
            <person name="Takahashi S."/>
            <person name="Yoshida T."/>
            <person name="Shimamura S."/>
            <person name="Takaki Y."/>
            <person name="Nagai Y."/>
            <person name="Toyoda A."/>
            <person name="Suzuki Y."/>
            <person name="Arimoto A."/>
            <person name="Ishii H."/>
            <person name="Satoh N."/>
            <person name="Nishiyama T."/>
            <person name="Hasebe M."/>
            <person name="Maruyama T."/>
            <person name="Minagawa J."/>
            <person name="Obokata J."/>
            <person name="Shigenobu S."/>
        </authorList>
    </citation>
    <scope>NUCLEOTIDE SEQUENCE [LARGE SCALE GENOMIC DNA]</scope>
</reference>
<accession>A0AAV3YB94</accession>
<dbReference type="AlphaFoldDB" id="A0AAV3YB94"/>
<evidence type="ECO:0000256" key="1">
    <source>
        <dbReference type="SAM" id="MobiDB-lite"/>
    </source>
</evidence>
<protein>
    <submittedName>
        <fullName evidence="2">Uncharacterized protein</fullName>
    </submittedName>
</protein>
<dbReference type="EMBL" id="BLXT01000816">
    <property type="protein sequence ID" value="GFN80314.1"/>
    <property type="molecule type" value="Genomic_DNA"/>
</dbReference>
<evidence type="ECO:0000313" key="2">
    <source>
        <dbReference type="EMBL" id="GFN80314.1"/>
    </source>
</evidence>
<keyword evidence="3" id="KW-1185">Reference proteome</keyword>
<name>A0AAV3YB94_9GAST</name>
<dbReference type="Proteomes" id="UP000735302">
    <property type="component" value="Unassembled WGS sequence"/>
</dbReference>
<sequence length="205" mass="23305">MILRFRFDSLLKQSGSLDYFYDKQIKATESDGTEKSDFTPELIYHCFPLILRSSNIYGHKACKNLGRPHCHSGSNADLAKEAEVRAPGLYDYDEHKKGINCSYGEINSSLLGRRDHSLWQSGTKENANQRNIEEMIAESRSRRMHMKDTDDDEGGYDDDLDNENDDDDNDDENDDDDDDDDGDGSSDGDGEMTMVMLIMTIVMMM</sequence>
<gene>
    <name evidence="2" type="ORF">PoB_000682000</name>
</gene>
<proteinExistence type="predicted"/>
<feature type="compositionally biased region" description="Acidic residues" evidence="1">
    <location>
        <begin position="149"/>
        <end position="190"/>
    </location>
</feature>